<dbReference type="InterPro" id="IPR002885">
    <property type="entry name" value="PPR_rpt"/>
</dbReference>
<keyword evidence="6" id="KW-1185">Reference proteome</keyword>
<evidence type="ECO:0000256" key="1">
    <source>
        <dbReference type="ARBA" id="ARBA00007626"/>
    </source>
</evidence>
<dbReference type="Pfam" id="PF01535">
    <property type="entry name" value="PPR"/>
    <property type="match status" value="3"/>
</dbReference>
<comment type="similarity">
    <text evidence="1">Belongs to the PPR family. P subfamily.</text>
</comment>
<protein>
    <recommendedName>
        <fullName evidence="7">Pentatricopeptide repeat-containing protein</fullName>
    </recommendedName>
</protein>
<feature type="region of interest" description="Disordered" evidence="4">
    <location>
        <begin position="1"/>
        <end position="59"/>
    </location>
</feature>
<dbReference type="InterPro" id="IPR011990">
    <property type="entry name" value="TPR-like_helical_dom_sf"/>
</dbReference>
<feature type="non-terminal residue" evidence="5">
    <location>
        <position position="677"/>
    </location>
</feature>
<organism evidence="5 6">
    <name type="scientific">Thlaspi arvense</name>
    <name type="common">Field penny-cress</name>
    <dbReference type="NCBI Taxonomy" id="13288"/>
    <lineage>
        <taxon>Eukaryota</taxon>
        <taxon>Viridiplantae</taxon>
        <taxon>Streptophyta</taxon>
        <taxon>Embryophyta</taxon>
        <taxon>Tracheophyta</taxon>
        <taxon>Spermatophyta</taxon>
        <taxon>Magnoliopsida</taxon>
        <taxon>eudicotyledons</taxon>
        <taxon>Gunneridae</taxon>
        <taxon>Pentapetalae</taxon>
        <taxon>rosids</taxon>
        <taxon>malvids</taxon>
        <taxon>Brassicales</taxon>
        <taxon>Brassicaceae</taxon>
        <taxon>Thlaspideae</taxon>
        <taxon>Thlaspi</taxon>
    </lineage>
</organism>
<keyword evidence="2" id="KW-0677">Repeat</keyword>
<feature type="region of interest" description="Disordered" evidence="4">
    <location>
        <begin position="380"/>
        <end position="417"/>
    </location>
</feature>
<feature type="repeat" description="PPR" evidence="3">
    <location>
        <begin position="608"/>
        <end position="642"/>
    </location>
</feature>
<evidence type="ECO:0000256" key="3">
    <source>
        <dbReference type="PROSITE-ProRule" id="PRU00708"/>
    </source>
</evidence>
<dbReference type="PROSITE" id="PS51375">
    <property type="entry name" value="PPR"/>
    <property type="match status" value="4"/>
</dbReference>
<dbReference type="Gene3D" id="1.25.40.10">
    <property type="entry name" value="Tetratricopeptide repeat domain"/>
    <property type="match status" value="2"/>
</dbReference>
<evidence type="ECO:0000313" key="5">
    <source>
        <dbReference type="EMBL" id="CAH2079849.1"/>
    </source>
</evidence>
<feature type="compositionally biased region" description="Basic residues" evidence="4">
    <location>
        <begin position="400"/>
        <end position="412"/>
    </location>
</feature>
<dbReference type="Proteomes" id="UP000836841">
    <property type="component" value="Chromosome 7"/>
</dbReference>
<feature type="compositionally biased region" description="Low complexity" evidence="4">
    <location>
        <begin position="18"/>
        <end position="38"/>
    </location>
</feature>
<feature type="non-terminal residue" evidence="5">
    <location>
        <position position="1"/>
    </location>
</feature>
<dbReference type="NCBIfam" id="TIGR00756">
    <property type="entry name" value="PPR"/>
    <property type="match status" value="4"/>
</dbReference>
<dbReference type="AlphaFoldDB" id="A0AAU9T6B8"/>
<evidence type="ECO:0000256" key="2">
    <source>
        <dbReference type="ARBA" id="ARBA00022737"/>
    </source>
</evidence>
<feature type="compositionally biased region" description="Basic and acidic residues" evidence="4">
    <location>
        <begin position="453"/>
        <end position="464"/>
    </location>
</feature>
<feature type="repeat" description="PPR" evidence="3">
    <location>
        <begin position="164"/>
        <end position="198"/>
    </location>
</feature>
<dbReference type="Pfam" id="PF13041">
    <property type="entry name" value="PPR_2"/>
    <property type="match status" value="1"/>
</dbReference>
<feature type="compositionally biased region" description="Basic and acidic residues" evidence="4">
    <location>
        <begin position="530"/>
        <end position="550"/>
    </location>
</feature>
<feature type="compositionally biased region" description="Basic and acidic residues" evidence="4">
    <location>
        <begin position="334"/>
        <end position="348"/>
    </location>
</feature>
<dbReference type="EMBL" id="OU466863">
    <property type="protein sequence ID" value="CAH2079849.1"/>
    <property type="molecule type" value="Genomic_DNA"/>
</dbReference>
<dbReference type="PANTHER" id="PTHR47447:SF7">
    <property type="entry name" value="PENTATRICOPEPTIDE REPEAT-CONTAINING PROTEIN"/>
    <property type="match status" value="1"/>
</dbReference>
<feature type="compositionally biased region" description="Basic and acidic residues" evidence="4">
    <location>
        <begin position="485"/>
        <end position="498"/>
    </location>
</feature>
<feature type="region of interest" description="Disordered" evidence="4">
    <location>
        <begin position="453"/>
        <end position="550"/>
    </location>
</feature>
<feature type="repeat" description="PPR" evidence="3">
    <location>
        <begin position="226"/>
        <end position="260"/>
    </location>
</feature>
<feature type="compositionally biased region" description="Basic and acidic residues" evidence="4">
    <location>
        <begin position="384"/>
        <end position="399"/>
    </location>
</feature>
<proteinExistence type="inferred from homology"/>
<accession>A0AAU9T6B8</accession>
<reference evidence="5 6" key="1">
    <citation type="submission" date="2022-03" db="EMBL/GenBank/DDBJ databases">
        <authorList>
            <person name="Nunn A."/>
            <person name="Chopra R."/>
            <person name="Nunn A."/>
            <person name="Contreras Garrido A."/>
        </authorList>
    </citation>
    <scope>NUCLEOTIDE SEQUENCE [LARGE SCALE GENOMIC DNA]</scope>
</reference>
<name>A0AAU9T6B8_THLAR</name>
<evidence type="ECO:0000256" key="4">
    <source>
        <dbReference type="SAM" id="MobiDB-lite"/>
    </source>
</evidence>
<feature type="repeat" description="PPR" evidence="3">
    <location>
        <begin position="129"/>
        <end position="163"/>
    </location>
</feature>
<sequence>LIFTPPYPSSPVLNQHNASSSSVSASSSSSSSQSTQTKKSVRRKQPENSTSLRKHRRYERSAHLDHKVDMYELLASNHQTQNEKELFSIYKDRQLSIRFMVSLLSRENDWQRSLALLDWVHEEAKYTPSVFAYNVVLRNVLRAKQFDIAHGLFDEMRRRALAPDRFTYSTLITSFGKEGMFDSALSWLQKMEQDRQPHRALSFLGGCVIKSLLKKPEMRSSGYLPDSNAIATVLNAYGKQTEFEKAETVYRETQDEGCKNSSSSQTSVEEASARVILDNSSMEADKVNFSTVLDDEITSGDSRNKIISGEADVAELVDITQRHQFEPDNGSGNKENEGSECEKGEAMKTVRSLNRKLVRQKKMSKELSLFMNLKASTKTQTMIEGKEDDTTQKSDECRKTGSRRRSNKNHTHTKQEEEIGAISKVLIDTTPVKFSEGDTEKSLDSAYEEIPIKTEEAKQEKDSGTVETSVNGTEAEHNATLSLEEISKNSDNLVKETAPEEETTTNGESVHGFESTKRVLLEAENEEEREEMKTETETEPMGDSKEKEGTKTRLLQELKRPNNFPILAKAGRVEEATWVFRQAFDSGKRYANVIEVFEKMRSSGYFPDSNAIATVLNAYGKQREFEKSDTVYREMQEEGCVFPEEVHFQMLSLYSSKKDFEMVESLFERLESDALMF</sequence>
<gene>
    <name evidence="5" type="ORF">TAV2_LOCUS23187</name>
</gene>
<evidence type="ECO:0008006" key="7">
    <source>
        <dbReference type="Google" id="ProtNLM"/>
    </source>
</evidence>
<dbReference type="PANTHER" id="PTHR47447">
    <property type="entry name" value="OS03G0856100 PROTEIN"/>
    <property type="match status" value="1"/>
</dbReference>
<evidence type="ECO:0000313" key="6">
    <source>
        <dbReference type="Proteomes" id="UP000836841"/>
    </source>
</evidence>
<feature type="region of interest" description="Disordered" evidence="4">
    <location>
        <begin position="322"/>
        <end position="348"/>
    </location>
</feature>